<organism evidence="1 2">
    <name type="scientific">Zalerion maritima</name>
    <dbReference type="NCBI Taxonomy" id="339359"/>
    <lineage>
        <taxon>Eukaryota</taxon>
        <taxon>Fungi</taxon>
        <taxon>Dikarya</taxon>
        <taxon>Ascomycota</taxon>
        <taxon>Pezizomycotina</taxon>
        <taxon>Sordariomycetes</taxon>
        <taxon>Lulworthiomycetidae</taxon>
        <taxon>Lulworthiales</taxon>
        <taxon>Lulworthiaceae</taxon>
        <taxon>Zalerion</taxon>
    </lineage>
</organism>
<name>A0AAD5WV64_9PEZI</name>
<accession>A0AAD5WV64</accession>
<evidence type="ECO:0000313" key="2">
    <source>
        <dbReference type="Proteomes" id="UP001201980"/>
    </source>
</evidence>
<dbReference type="Pfam" id="PF12239">
    <property type="entry name" value="DUF3605"/>
    <property type="match status" value="1"/>
</dbReference>
<comment type="caution">
    <text evidence="1">The sequence shown here is derived from an EMBL/GenBank/DDBJ whole genome shotgun (WGS) entry which is preliminary data.</text>
</comment>
<dbReference type="PANTHER" id="PTHR35020">
    <property type="entry name" value="N-ACETYLGLUCOSAMINE-INDUCED PROTEIN 1"/>
    <property type="match status" value="1"/>
</dbReference>
<keyword evidence="2" id="KW-1185">Reference proteome</keyword>
<dbReference type="Proteomes" id="UP001201980">
    <property type="component" value="Unassembled WGS sequence"/>
</dbReference>
<protein>
    <submittedName>
        <fullName evidence="1">N-acetylglucosamine-induced protein 1</fullName>
    </submittedName>
</protein>
<dbReference type="AlphaFoldDB" id="A0AAD5WV64"/>
<dbReference type="GO" id="GO:0005737">
    <property type="term" value="C:cytoplasm"/>
    <property type="evidence" value="ECO:0007669"/>
    <property type="project" value="TreeGrafter"/>
</dbReference>
<sequence>MGSVTMPSEDSISYSPATAAAISNAKKLPYWQVNITPAEREEECPPFLQNLSQKDIGIISTPNEAYRIWPWEEVRRTVETNRLDLFQRVPLELRRYLKYGYYLKQEYGTVMKYMLQNRLGWEEPVMPKGKTPFEDAAEEDVKVLMNDWPYGIDERIVHLVVWIKFDLPEEEDGGDITDEARETVEGYMRRTFYGRVKREHVVWFKNWKALKSVGSVEHFHIMLFDPDPEFIHEITNEDKPMCASFV</sequence>
<dbReference type="InterPro" id="IPR022036">
    <property type="entry name" value="DUF3605"/>
</dbReference>
<evidence type="ECO:0000313" key="1">
    <source>
        <dbReference type="EMBL" id="KAJ2903828.1"/>
    </source>
</evidence>
<dbReference type="EMBL" id="JAKWBI020000070">
    <property type="protein sequence ID" value="KAJ2903828.1"/>
    <property type="molecule type" value="Genomic_DNA"/>
</dbReference>
<reference evidence="1" key="1">
    <citation type="submission" date="2022-07" db="EMBL/GenBank/DDBJ databases">
        <title>Draft genome sequence of Zalerion maritima ATCC 34329, a (micro)plastics degrading marine fungus.</title>
        <authorList>
            <person name="Paco A."/>
            <person name="Goncalves M.F.M."/>
            <person name="Rocha-Santos T.A.P."/>
            <person name="Alves A."/>
        </authorList>
    </citation>
    <scope>NUCLEOTIDE SEQUENCE</scope>
    <source>
        <strain evidence="1">ATCC 34329</strain>
    </source>
</reference>
<dbReference type="GO" id="GO:0006044">
    <property type="term" value="P:N-acetylglucosamine metabolic process"/>
    <property type="evidence" value="ECO:0007669"/>
    <property type="project" value="TreeGrafter"/>
</dbReference>
<dbReference type="PANTHER" id="PTHR35020:SF4">
    <property type="entry name" value="N-ACETYLGLUCOSAMINE-INDUCED PROTEIN 1"/>
    <property type="match status" value="1"/>
</dbReference>
<gene>
    <name evidence="1" type="ORF">MKZ38_009304</name>
</gene>
<proteinExistence type="predicted"/>